<feature type="compositionally biased region" description="Polar residues" evidence="1">
    <location>
        <begin position="1"/>
        <end position="14"/>
    </location>
</feature>
<sequence length="613" mass="67956">MKPSIGENTSTSLASPIGSIARQQSRHASPSNEGIRPRYKRLESFNSEIFRKNSTSTAEGSRTVSPAASVKHGHNEEVIQPLRTGLNQYDEASNKSFIPVRMKKSLWDGSWSSFGLNSLQEIAFSMIADTYDSKSSRVPTYKKEDWFGKGKGRRLTEWGPEGELSQQNHTNIGAGIVGTREDKVKEIKKTRILEGQDDDNNITDETGNYKRRTSFVETGLGGKEEDDFSLVYVHYVQPHDTIQGVVLRFRSRMDVFKKANRLWAGDSIQLRDKVFLPVDACEIKGRPCQPPTINSSVELKSPTSGLNKDESNFHSNDNRADQNSIENFRGNGCLHDKESSPVHVQWVLLEFSPIPVEVVRIPRKALNYFPSRRRSLTSLSTASTPRISSDIQSLCRSSFESQKNSSTQKISYMGQQSSQVNTLSSLSRQPFLSERRESSIETPERRGWLQGPGGVGTMGKNVRKPGPAKDALNSWTSKQFPRIAIDSLPSTSAVSTESANLSLDSEVIGPIITDGISNHSLSMNSNSSLVFPNVNLNGVESWVRKMATKIQVPRNLREDAIEMLDGIASDDGRIFESSAGKSSATTSRVGINEDGFETSIRGRGKNRKGEKKE</sequence>
<gene>
    <name evidence="2" type="ORF">EV44_g5891</name>
</gene>
<protein>
    <recommendedName>
        <fullName evidence="4">LysM domain-containing protein</fullName>
    </recommendedName>
</protein>
<dbReference type="Proteomes" id="UP000030854">
    <property type="component" value="Unassembled WGS sequence"/>
</dbReference>
<feature type="compositionally biased region" description="Polar residues" evidence="1">
    <location>
        <begin position="53"/>
        <end position="66"/>
    </location>
</feature>
<feature type="compositionally biased region" description="Basic and acidic residues" evidence="1">
    <location>
        <begin position="307"/>
        <end position="320"/>
    </location>
</feature>
<dbReference type="InterPro" id="IPR036779">
    <property type="entry name" value="LysM_dom_sf"/>
</dbReference>
<dbReference type="InterPro" id="IPR018392">
    <property type="entry name" value="LysM"/>
</dbReference>
<accession>A0A0B1P5Z3</accession>
<dbReference type="OMA" id="NDALNTW"/>
<evidence type="ECO:0008006" key="4">
    <source>
        <dbReference type="Google" id="ProtNLM"/>
    </source>
</evidence>
<evidence type="ECO:0000313" key="2">
    <source>
        <dbReference type="EMBL" id="KHJ32321.1"/>
    </source>
</evidence>
<dbReference type="InterPro" id="IPR045030">
    <property type="entry name" value="LYSM1-4"/>
</dbReference>
<reference evidence="2 3" key="1">
    <citation type="journal article" date="2014" name="BMC Genomics">
        <title>Adaptive genomic structural variation in the grape powdery mildew pathogen, Erysiphe necator.</title>
        <authorList>
            <person name="Jones L."/>
            <person name="Riaz S."/>
            <person name="Morales-Cruz A."/>
            <person name="Amrine K.C."/>
            <person name="McGuire B."/>
            <person name="Gubler W.D."/>
            <person name="Walker M.A."/>
            <person name="Cantu D."/>
        </authorList>
    </citation>
    <scope>NUCLEOTIDE SEQUENCE [LARGE SCALE GENOMIC DNA]</scope>
    <source>
        <strain evidence="3">c</strain>
    </source>
</reference>
<name>A0A0B1P5Z3_UNCNE</name>
<dbReference type="HOGENOM" id="CLU_015384_0_0_1"/>
<organism evidence="2 3">
    <name type="scientific">Uncinula necator</name>
    <name type="common">Grape powdery mildew</name>
    <dbReference type="NCBI Taxonomy" id="52586"/>
    <lineage>
        <taxon>Eukaryota</taxon>
        <taxon>Fungi</taxon>
        <taxon>Dikarya</taxon>
        <taxon>Ascomycota</taxon>
        <taxon>Pezizomycotina</taxon>
        <taxon>Leotiomycetes</taxon>
        <taxon>Erysiphales</taxon>
        <taxon>Erysiphaceae</taxon>
        <taxon>Erysiphe</taxon>
    </lineage>
</organism>
<feature type="compositionally biased region" description="Polar residues" evidence="1">
    <location>
        <begin position="21"/>
        <end position="32"/>
    </location>
</feature>
<keyword evidence="3" id="KW-1185">Reference proteome</keyword>
<feature type="compositionally biased region" description="Polar residues" evidence="1">
    <location>
        <begin position="292"/>
        <end position="306"/>
    </location>
</feature>
<dbReference type="PANTHER" id="PTHR20932">
    <property type="entry name" value="LYSM AND PUTATIVE PEPTIDOGLYCAN-BINDING DOMAIN-CONTAINING PROTEIN"/>
    <property type="match status" value="1"/>
</dbReference>
<dbReference type="STRING" id="52586.A0A0B1P5Z3"/>
<feature type="region of interest" description="Disordered" evidence="1">
    <location>
        <begin position="1"/>
        <end position="38"/>
    </location>
</feature>
<comment type="caution">
    <text evidence="2">The sequence shown here is derived from an EMBL/GenBank/DDBJ whole genome shotgun (WGS) entry which is preliminary data.</text>
</comment>
<evidence type="ECO:0000256" key="1">
    <source>
        <dbReference type="SAM" id="MobiDB-lite"/>
    </source>
</evidence>
<evidence type="ECO:0000313" key="3">
    <source>
        <dbReference type="Proteomes" id="UP000030854"/>
    </source>
</evidence>
<feature type="compositionally biased region" description="Basic and acidic residues" evidence="1">
    <location>
        <begin position="433"/>
        <end position="447"/>
    </location>
</feature>
<feature type="compositionally biased region" description="Polar residues" evidence="1">
    <location>
        <begin position="399"/>
        <end position="430"/>
    </location>
</feature>
<feature type="region of interest" description="Disordered" evidence="1">
    <location>
        <begin position="53"/>
        <end position="72"/>
    </location>
</feature>
<feature type="region of interest" description="Disordered" evidence="1">
    <location>
        <begin position="399"/>
        <end position="473"/>
    </location>
</feature>
<feature type="compositionally biased region" description="Polar residues" evidence="1">
    <location>
        <begin position="579"/>
        <end position="589"/>
    </location>
</feature>
<feature type="compositionally biased region" description="Basic residues" evidence="1">
    <location>
        <begin position="602"/>
        <end position="613"/>
    </location>
</feature>
<dbReference type="AlphaFoldDB" id="A0A0B1P5Z3"/>
<dbReference type="CDD" id="cd00118">
    <property type="entry name" value="LysM"/>
    <property type="match status" value="1"/>
</dbReference>
<dbReference type="PANTHER" id="PTHR20932:SF8">
    <property type="entry name" value="LD22649P"/>
    <property type="match status" value="1"/>
</dbReference>
<feature type="region of interest" description="Disordered" evidence="1">
    <location>
        <begin position="575"/>
        <end position="613"/>
    </location>
</feature>
<dbReference type="Gene3D" id="3.10.350.10">
    <property type="entry name" value="LysM domain"/>
    <property type="match status" value="1"/>
</dbReference>
<dbReference type="EMBL" id="JNVN01002175">
    <property type="protein sequence ID" value="KHJ32321.1"/>
    <property type="molecule type" value="Genomic_DNA"/>
</dbReference>
<feature type="region of interest" description="Disordered" evidence="1">
    <location>
        <begin position="292"/>
        <end position="321"/>
    </location>
</feature>
<proteinExistence type="predicted"/>